<dbReference type="AlphaFoldDB" id="A0A7M7LPC7"/>
<evidence type="ECO:0000256" key="7">
    <source>
        <dbReference type="SAM" id="MobiDB-lite"/>
    </source>
</evidence>
<dbReference type="GO" id="GO:0006412">
    <property type="term" value="P:translation"/>
    <property type="evidence" value="ECO:0007669"/>
    <property type="project" value="InterPro"/>
</dbReference>
<dbReference type="InParanoid" id="A0A7M7LPC7"/>
<organism evidence="9 10">
    <name type="scientific">Strongylocentrotus purpuratus</name>
    <name type="common">Purple sea urchin</name>
    <dbReference type="NCBI Taxonomy" id="7668"/>
    <lineage>
        <taxon>Eukaryota</taxon>
        <taxon>Metazoa</taxon>
        <taxon>Echinodermata</taxon>
        <taxon>Eleutherozoa</taxon>
        <taxon>Echinozoa</taxon>
        <taxon>Echinoidea</taxon>
        <taxon>Euechinoidea</taxon>
        <taxon>Echinacea</taxon>
        <taxon>Camarodonta</taxon>
        <taxon>Echinidea</taxon>
        <taxon>Strongylocentrotidae</taxon>
        <taxon>Strongylocentrotus</taxon>
    </lineage>
</organism>
<evidence type="ECO:0000313" key="10">
    <source>
        <dbReference type="Proteomes" id="UP000007110"/>
    </source>
</evidence>
<evidence type="ECO:0000256" key="5">
    <source>
        <dbReference type="ARBA" id="ARBA00023274"/>
    </source>
</evidence>
<dbReference type="CDD" id="cd23701">
    <property type="entry name" value="At1g26750"/>
    <property type="match status" value="1"/>
</dbReference>
<dbReference type="OrthoDB" id="10012356at2759"/>
<dbReference type="GO" id="GO:0005739">
    <property type="term" value="C:mitochondrion"/>
    <property type="evidence" value="ECO:0000318"/>
    <property type="project" value="GO_Central"/>
</dbReference>
<protein>
    <recommendedName>
        <fullName evidence="6">Small ribosomal subunit protein mS23</fullName>
    </recommendedName>
</protein>
<dbReference type="RefSeq" id="XP_003726492.1">
    <property type="nucleotide sequence ID" value="XM_003726444.3"/>
</dbReference>
<feature type="domain" description="Small ribosomal subunit protein mS23 conserved" evidence="8">
    <location>
        <begin position="5"/>
        <end position="129"/>
    </location>
</feature>
<comment type="similarity">
    <text evidence="2">Belongs to the mitochondrion-specific ribosomal protein mS23 family.</text>
</comment>
<dbReference type="PANTHER" id="PTHR15925">
    <property type="entry name" value="MITOCHONDRIAL RIBOSOMAL PROTEIN S23"/>
    <property type="match status" value="1"/>
</dbReference>
<reference evidence="9" key="2">
    <citation type="submission" date="2021-01" db="UniProtKB">
        <authorList>
            <consortium name="EnsemblMetazoa"/>
        </authorList>
    </citation>
    <scope>IDENTIFICATION</scope>
</reference>
<keyword evidence="5" id="KW-0687">Ribonucleoprotein</keyword>
<dbReference type="Pfam" id="PF10484">
    <property type="entry name" value="MRP-S23"/>
    <property type="match status" value="1"/>
</dbReference>
<dbReference type="GO" id="GO:0005840">
    <property type="term" value="C:ribosome"/>
    <property type="evidence" value="ECO:0007669"/>
    <property type="project" value="InterPro"/>
</dbReference>
<dbReference type="InterPro" id="IPR019520">
    <property type="entry name" value="Ribosomal_mS23_met"/>
</dbReference>
<feature type="compositionally biased region" description="Basic and acidic residues" evidence="7">
    <location>
        <begin position="142"/>
        <end position="154"/>
    </location>
</feature>
<accession>A0A7M7LPC7</accession>
<proteinExistence type="inferred from homology"/>
<dbReference type="PANTHER" id="PTHR15925:SF2">
    <property type="entry name" value="SMALL RIBOSOMAL SUBUNIT PROTEIN MS23"/>
    <property type="match status" value="1"/>
</dbReference>
<dbReference type="KEGG" id="spu:754512"/>
<dbReference type="InterPro" id="IPR023611">
    <property type="entry name" value="mS23_dom_met"/>
</dbReference>
<evidence type="ECO:0000256" key="1">
    <source>
        <dbReference type="ARBA" id="ARBA00004173"/>
    </source>
</evidence>
<reference evidence="10" key="1">
    <citation type="submission" date="2015-02" db="EMBL/GenBank/DDBJ databases">
        <title>Genome sequencing for Strongylocentrotus purpuratus.</title>
        <authorList>
            <person name="Murali S."/>
            <person name="Liu Y."/>
            <person name="Vee V."/>
            <person name="English A."/>
            <person name="Wang M."/>
            <person name="Skinner E."/>
            <person name="Han Y."/>
            <person name="Muzny D.M."/>
            <person name="Worley K.C."/>
            <person name="Gibbs R.A."/>
        </authorList>
    </citation>
    <scope>NUCLEOTIDE SEQUENCE</scope>
</reference>
<keyword evidence="3" id="KW-0689">Ribosomal protein</keyword>
<evidence type="ECO:0000256" key="4">
    <source>
        <dbReference type="ARBA" id="ARBA00023128"/>
    </source>
</evidence>
<dbReference type="CTD" id="51649"/>
<keyword evidence="4" id="KW-0496">Mitochondrion</keyword>
<dbReference type="FunCoup" id="A0A7M7LPC7">
    <property type="interactions" value="1152"/>
</dbReference>
<dbReference type="InterPro" id="IPR059242">
    <property type="entry name" value="mS23_dom"/>
</dbReference>
<comment type="subcellular location">
    <subcellularLocation>
        <location evidence="1">Mitochondrion</location>
    </subcellularLocation>
</comment>
<evidence type="ECO:0000313" key="9">
    <source>
        <dbReference type="EnsemblMetazoa" id="XP_003726492"/>
    </source>
</evidence>
<evidence type="ECO:0000256" key="2">
    <source>
        <dbReference type="ARBA" id="ARBA00009864"/>
    </source>
</evidence>
<evidence type="ECO:0000256" key="3">
    <source>
        <dbReference type="ARBA" id="ARBA00022980"/>
    </source>
</evidence>
<dbReference type="Proteomes" id="UP000007110">
    <property type="component" value="Unassembled WGS sequence"/>
</dbReference>
<sequence>MTSLSRLEKLGTVFTRVRDLMRAGVMKEMDKPLWYDVMATFPPRDEPTFKQPTSPEPLKELLYPEDKQRAKFYQTYAGQQTLDLTKHSSVKDSICNRYIQTYHDQEAKNEGMSVEDLMVATEQALAAQGINLRRRGVPRMQARKETPSQERKPELGGLAKLLQDALAKEGPQTR</sequence>
<keyword evidence="10" id="KW-1185">Reference proteome</keyword>
<feature type="region of interest" description="Disordered" evidence="7">
    <location>
        <begin position="136"/>
        <end position="157"/>
    </location>
</feature>
<dbReference type="GO" id="GO:0003735">
    <property type="term" value="F:structural constituent of ribosome"/>
    <property type="evidence" value="ECO:0007669"/>
    <property type="project" value="InterPro"/>
</dbReference>
<dbReference type="EnsemblMetazoa" id="XM_003726444">
    <property type="protein sequence ID" value="XP_003726492"/>
    <property type="gene ID" value="LOC754512"/>
</dbReference>
<dbReference type="GeneID" id="754512"/>
<evidence type="ECO:0000256" key="6">
    <source>
        <dbReference type="ARBA" id="ARBA00035137"/>
    </source>
</evidence>
<evidence type="ECO:0000259" key="8">
    <source>
        <dbReference type="Pfam" id="PF10484"/>
    </source>
</evidence>
<name>A0A7M7LPC7_STRPU</name>
<dbReference type="OMA" id="TEDKPIW"/>